<evidence type="ECO:0000256" key="4">
    <source>
        <dbReference type="ARBA" id="ARBA00022989"/>
    </source>
</evidence>
<dbReference type="GO" id="GO:0017089">
    <property type="term" value="F:glycolipid transfer activity"/>
    <property type="evidence" value="ECO:0007669"/>
    <property type="project" value="TreeGrafter"/>
</dbReference>
<dbReference type="EMBL" id="CP003985">
    <property type="protein sequence ID" value="AGF77474.1"/>
    <property type="molecule type" value="Genomic_DNA"/>
</dbReference>
<keyword evidence="2" id="KW-0997">Cell inner membrane</keyword>
<evidence type="ECO:0000256" key="2">
    <source>
        <dbReference type="ARBA" id="ARBA00022519"/>
    </source>
</evidence>
<protein>
    <recommendedName>
        <fullName evidence="8">LPS export ABC transporter periplasmic protein LptC</fullName>
    </recommendedName>
</protein>
<dbReference type="Proteomes" id="UP000011721">
    <property type="component" value="Chromosome"/>
</dbReference>
<keyword evidence="3" id="KW-0812">Transmembrane</keyword>
<keyword evidence="4" id="KW-1133">Transmembrane helix</keyword>
<keyword evidence="7" id="KW-1185">Reference proteome</keyword>
<dbReference type="STRING" id="1167006.UWK_00900"/>
<accession>M1NCL4</accession>
<evidence type="ECO:0000256" key="5">
    <source>
        <dbReference type="ARBA" id="ARBA00023136"/>
    </source>
</evidence>
<evidence type="ECO:0000313" key="7">
    <source>
        <dbReference type="Proteomes" id="UP000011721"/>
    </source>
</evidence>
<dbReference type="AlphaFoldDB" id="M1NCL4"/>
<dbReference type="NCBIfam" id="TIGR04409">
    <property type="entry name" value="LptC_YrbK"/>
    <property type="match status" value="1"/>
</dbReference>
<evidence type="ECO:0000256" key="3">
    <source>
        <dbReference type="ARBA" id="ARBA00022692"/>
    </source>
</evidence>
<dbReference type="PANTHER" id="PTHR37481">
    <property type="entry name" value="LIPOPOLYSACCHARIDE EXPORT SYSTEM PROTEIN LPTC"/>
    <property type="match status" value="1"/>
</dbReference>
<dbReference type="GO" id="GO:0030288">
    <property type="term" value="C:outer membrane-bounded periplasmic space"/>
    <property type="evidence" value="ECO:0007669"/>
    <property type="project" value="TreeGrafter"/>
</dbReference>
<name>M1NCL4_DESSD</name>
<proteinExistence type="predicted"/>
<gene>
    <name evidence="6" type="ordered locus">UWK_00900</name>
</gene>
<dbReference type="RefSeq" id="WP_015403170.1">
    <property type="nucleotide sequence ID" value="NC_020304.1"/>
</dbReference>
<dbReference type="Pfam" id="PF06835">
    <property type="entry name" value="LptC"/>
    <property type="match status" value="1"/>
</dbReference>
<dbReference type="OrthoDB" id="5431669at2"/>
<dbReference type="Gene3D" id="2.60.450.10">
    <property type="entry name" value="Lipopolysaccharide (LPS) transport protein A like domain"/>
    <property type="match status" value="1"/>
</dbReference>
<organism evidence="6 7">
    <name type="scientific">Desulfocapsa sulfexigens (strain DSM 10523 / SB164P1)</name>
    <dbReference type="NCBI Taxonomy" id="1167006"/>
    <lineage>
        <taxon>Bacteria</taxon>
        <taxon>Pseudomonadati</taxon>
        <taxon>Thermodesulfobacteriota</taxon>
        <taxon>Desulfobulbia</taxon>
        <taxon>Desulfobulbales</taxon>
        <taxon>Desulfocapsaceae</taxon>
        <taxon>Desulfocapsa</taxon>
    </lineage>
</organism>
<dbReference type="HOGENOM" id="CLU_1432445_0_0_7"/>
<evidence type="ECO:0008006" key="8">
    <source>
        <dbReference type="Google" id="ProtNLM"/>
    </source>
</evidence>
<sequence>MLTRRNLVWVIPLGFFLTFPLWSIPVGSFLTPRGGYDPSLNERKLDAHKFTMENVHITQSKSGNTSLEIRAERAYSGDTENEYKMEEIDAVVTGNNGEQTFIAARKGVLDKETAILTLIDEVVVIKPKDKFELYTDLLIYNDKTKIANSPGKTQVIGEKIEIRGNNLIFNTETESYDLGGRVHCKLENFTSPNDASL</sequence>
<evidence type="ECO:0000313" key="6">
    <source>
        <dbReference type="EMBL" id="AGF77474.1"/>
    </source>
</evidence>
<keyword evidence="5" id="KW-0472">Membrane</keyword>
<keyword evidence="1" id="KW-1003">Cell membrane</keyword>
<dbReference type="PANTHER" id="PTHR37481:SF1">
    <property type="entry name" value="LIPOPOLYSACCHARIDE EXPORT SYSTEM PROTEIN LPTC"/>
    <property type="match status" value="1"/>
</dbReference>
<dbReference type="GO" id="GO:0005886">
    <property type="term" value="C:plasma membrane"/>
    <property type="evidence" value="ECO:0007669"/>
    <property type="project" value="InterPro"/>
</dbReference>
<reference evidence="7" key="1">
    <citation type="journal article" date="2013" name="Stand. Genomic Sci.">
        <title>Complete genome sequence of Desulfocapsa sulfexigens, a marine deltaproteobacterium specialized in disproportionating inorganic sulfur compounds.</title>
        <authorList>
            <person name="Finster K.W."/>
            <person name="Kjeldsen K.U."/>
            <person name="Kube M."/>
            <person name="Reinhardt R."/>
            <person name="Mussmann M."/>
            <person name="Amann R."/>
            <person name="Schreiber L."/>
        </authorList>
    </citation>
    <scope>NUCLEOTIDE SEQUENCE [LARGE SCALE GENOMIC DNA]</scope>
    <source>
        <strain evidence="7">DSM 10523 / SB164P1</strain>
    </source>
</reference>
<dbReference type="eggNOG" id="COG3117">
    <property type="taxonomic scope" value="Bacteria"/>
</dbReference>
<dbReference type="GO" id="GO:0015221">
    <property type="term" value="F:lipopolysaccharide transmembrane transporter activity"/>
    <property type="evidence" value="ECO:0007669"/>
    <property type="project" value="InterPro"/>
</dbReference>
<dbReference type="InterPro" id="IPR026265">
    <property type="entry name" value="LptC"/>
</dbReference>
<dbReference type="InterPro" id="IPR010664">
    <property type="entry name" value="LipoPS_assembly_LptC-rel"/>
</dbReference>
<dbReference type="KEGG" id="dsf:UWK_00900"/>
<dbReference type="InterPro" id="IPR052363">
    <property type="entry name" value="LPS_export_LptC"/>
</dbReference>
<evidence type="ECO:0000256" key="1">
    <source>
        <dbReference type="ARBA" id="ARBA00022475"/>
    </source>
</evidence>